<dbReference type="Proteomes" id="UP001359559">
    <property type="component" value="Unassembled WGS sequence"/>
</dbReference>
<organism evidence="2 3">
    <name type="scientific">Clitoria ternatea</name>
    <name type="common">Butterfly pea</name>
    <dbReference type="NCBI Taxonomy" id="43366"/>
    <lineage>
        <taxon>Eukaryota</taxon>
        <taxon>Viridiplantae</taxon>
        <taxon>Streptophyta</taxon>
        <taxon>Embryophyta</taxon>
        <taxon>Tracheophyta</taxon>
        <taxon>Spermatophyta</taxon>
        <taxon>Magnoliopsida</taxon>
        <taxon>eudicotyledons</taxon>
        <taxon>Gunneridae</taxon>
        <taxon>Pentapetalae</taxon>
        <taxon>rosids</taxon>
        <taxon>fabids</taxon>
        <taxon>Fabales</taxon>
        <taxon>Fabaceae</taxon>
        <taxon>Papilionoideae</taxon>
        <taxon>50 kb inversion clade</taxon>
        <taxon>NPAAA clade</taxon>
        <taxon>indigoferoid/millettioid clade</taxon>
        <taxon>Phaseoleae</taxon>
        <taxon>Clitoria</taxon>
    </lineage>
</organism>
<feature type="region of interest" description="Disordered" evidence="1">
    <location>
        <begin position="23"/>
        <end position="50"/>
    </location>
</feature>
<keyword evidence="3" id="KW-1185">Reference proteome</keyword>
<proteinExistence type="predicted"/>
<dbReference type="AlphaFoldDB" id="A0AAN9ES35"/>
<comment type="caution">
    <text evidence="2">The sequence shown here is derived from an EMBL/GenBank/DDBJ whole genome shotgun (WGS) entry which is preliminary data.</text>
</comment>
<accession>A0AAN9ES35</accession>
<evidence type="ECO:0000256" key="1">
    <source>
        <dbReference type="SAM" id="MobiDB-lite"/>
    </source>
</evidence>
<name>A0AAN9ES35_CLITE</name>
<sequence>MATKQITYRNDKAVVVRVYVEKPRKKRSSSNHIHHHHQHHHHHHLHHYHIHQGVREGVVHGSASKGYDRRAGLLKYSHLLRESARGTISTQVPLIAPSNNKKPDVGKSACFGNWKLLIPSFLRSRSKAPKKEKKKKQMLGGVLEDGMKILQVRRGKSLIPNVFSKSRMGA</sequence>
<gene>
    <name evidence="2" type="ORF">RJT34_29745</name>
</gene>
<evidence type="ECO:0000313" key="2">
    <source>
        <dbReference type="EMBL" id="KAK7262183.1"/>
    </source>
</evidence>
<evidence type="ECO:0000313" key="3">
    <source>
        <dbReference type="Proteomes" id="UP001359559"/>
    </source>
</evidence>
<reference evidence="2 3" key="1">
    <citation type="submission" date="2024-01" db="EMBL/GenBank/DDBJ databases">
        <title>The genomes of 5 underutilized Papilionoideae crops provide insights into root nodulation and disease resistance.</title>
        <authorList>
            <person name="Yuan L."/>
        </authorList>
    </citation>
    <scope>NUCLEOTIDE SEQUENCE [LARGE SCALE GENOMIC DNA]</scope>
    <source>
        <strain evidence="2">LY-2023</strain>
        <tissue evidence="2">Leaf</tissue>
    </source>
</reference>
<dbReference type="EMBL" id="JAYKXN010000008">
    <property type="protein sequence ID" value="KAK7262183.1"/>
    <property type="molecule type" value="Genomic_DNA"/>
</dbReference>
<protein>
    <submittedName>
        <fullName evidence="2">Uncharacterized protein</fullName>
    </submittedName>
</protein>